<evidence type="ECO:0000313" key="8">
    <source>
        <dbReference type="Proteomes" id="UP000053831"/>
    </source>
</evidence>
<dbReference type="Proteomes" id="UP000053831">
    <property type="component" value="Unassembled WGS sequence"/>
</dbReference>
<evidence type="ECO:0000256" key="5">
    <source>
        <dbReference type="SAM" id="SignalP"/>
    </source>
</evidence>
<dbReference type="PANTHER" id="PTHR42973:SF34">
    <property type="entry name" value="FAD BINDING DOMAIN PROTEIN (AFU_ORTHOLOGUE AFUA_3G02770)"/>
    <property type="match status" value="1"/>
</dbReference>
<evidence type="ECO:0000256" key="3">
    <source>
        <dbReference type="ARBA" id="ARBA00022827"/>
    </source>
</evidence>
<feature type="signal peptide" evidence="5">
    <location>
        <begin position="1"/>
        <end position="23"/>
    </location>
</feature>
<protein>
    <submittedName>
        <fullName evidence="7">Bifunctional solanapyrone synthase</fullName>
    </submittedName>
</protein>
<keyword evidence="2" id="KW-0285">Flavoprotein</keyword>
<accession>A0A0M9VRL3</accession>
<keyword evidence="8" id="KW-1185">Reference proteome</keyword>
<dbReference type="InterPro" id="IPR016166">
    <property type="entry name" value="FAD-bd_PCMH"/>
</dbReference>
<evidence type="ECO:0000256" key="4">
    <source>
        <dbReference type="ARBA" id="ARBA00023002"/>
    </source>
</evidence>
<gene>
    <name evidence="7" type="ORF">ESCO_004937</name>
</gene>
<evidence type="ECO:0000256" key="2">
    <source>
        <dbReference type="ARBA" id="ARBA00022630"/>
    </source>
</evidence>
<dbReference type="STRING" id="150374.A0A0M9VRL3"/>
<dbReference type="GO" id="GO:0071949">
    <property type="term" value="F:FAD binding"/>
    <property type="evidence" value="ECO:0007669"/>
    <property type="project" value="InterPro"/>
</dbReference>
<sequence>MRLPALGLHIPLLLQLAISGVQCLNQTFTLDQVQAQITNYTQSLQKRSQTSVPSGCHLACDFLSFTLPQKVSFPKSSAYELQQAHYWSQQQALSRPECRIAPGSAIDVSFAILTFRATQCRFSVKSGGHAAFAGASNTAGGVTMDLVNLDQVSVSRDKSQVSVGAGNTWYRVFSELTPQGLTVVGGRVSAIGVGGLVTGGGMSFISSQHGWACDNVNTFEVVLGDGTIKEVSYQSQYSDLYFALRGGGNNFGIVTRFDLKAYPQGDFWAGSNTIMYTEESSAAMTDAFYHFGINAPSDPLAQTIIAYAWVQEMDTWVIVADLQYAKPVANPPILQNFTAIPSVSSTLRQVDLPSLTVEFNNSNPGGYRQTFWTLTVQNDATLMSDIIDIYMQQVATVADANGLVPSISFQAITTDMTTHFAVNGGNALGLANQGPLNLINVVLSWMDAADDTRIMAAAKAAIDHSNAAAKARKLDHPFLYMNYASYMQDVFPGYGAKNVARLKSIRDKYDPHQVFTVLQPGYFKLPK</sequence>
<dbReference type="InterPro" id="IPR006094">
    <property type="entry name" value="Oxid_FAD_bind_N"/>
</dbReference>
<evidence type="ECO:0000256" key="1">
    <source>
        <dbReference type="ARBA" id="ARBA00005466"/>
    </source>
</evidence>
<dbReference type="OrthoDB" id="2151789at2759"/>
<reference evidence="7 8" key="1">
    <citation type="submission" date="2015-07" db="EMBL/GenBank/DDBJ databases">
        <title>The genome of the fungus Escovopsis weberi, a specialized disease agent of ant agriculture.</title>
        <authorList>
            <person name="de Man T.J."/>
            <person name="Stajich J.E."/>
            <person name="Kubicek C.P."/>
            <person name="Chenthamara K."/>
            <person name="Atanasova L."/>
            <person name="Druzhinina I.S."/>
            <person name="Birnbaum S."/>
            <person name="Barribeau S.M."/>
            <person name="Teiling C."/>
            <person name="Suen G."/>
            <person name="Currie C."/>
            <person name="Gerardo N.M."/>
        </authorList>
    </citation>
    <scope>NUCLEOTIDE SEQUENCE [LARGE SCALE GENOMIC DNA]</scope>
</reference>
<keyword evidence="3" id="KW-0274">FAD</keyword>
<dbReference type="SUPFAM" id="SSF56176">
    <property type="entry name" value="FAD-binding/transporter-associated domain-like"/>
    <property type="match status" value="1"/>
</dbReference>
<dbReference type="GO" id="GO:0016491">
    <property type="term" value="F:oxidoreductase activity"/>
    <property type="evidence" value="ECO:0007669"/>
    <property type="project" value="UniProtKB-KW"/>
</dbReference>
<comment type="caution">
    <text evidence="7">The sequence shown here is derived from an EMBL/GenBank/DDBJ whole genome shotgun (WGS) entry which is preliminary data.</text>
</comment>
<evidence type="ECO:0000313" key="7">
    <source>
        <dbReference type="EMBL" id="KOS16605.1"/>
    </source>
</evidence>
<dbReference type="InterPro" id="IPR016169">
    <property type="entry name" value="FAD-bd_PCMH_sub2"/>
</dbReference>
<feature type="chain" id="PRO_5005839326" evidence="5">
    <location>
        <begin position="24"/>
        <end position="527"/>
    </location>
</feature>
<dbReference type="EMBL" id="LGSR01000029">
    <property type="protein sequence ID" value="KOS16605.1"/>
    <property type="molecule type" value="Genomic_DNA"/>
</dbReference>
<dbReference type="AlphaFoldDB" id="A0A0M9VRL3"/>
<proteinExistence type="inferred from homology"/>
<dbReference type="PANTHER" id="PTHR42973">
    <property type="entry name" value="BINDING OXIDOREDUCTASE, PUTATIVE (AFU_ORTHOLOGUE AFUA_1G17690)-RELATED"/>
    <property type="match status" value="1"/>
</dbReference>
<dbReference type="InterPro" id="IPR050416">
    <property type="entry name" value="FAD-linked_Oxidoreductase"/>
</dbReference>
<dbReference type="PROSITE" id="PS51387">
    <property type="entry name" value="FAD_PCMH"/>
    <property type="match status" value="1"/>
</dbReference>
<comment type="similarity">
    <text evidence="1">Belongs to the oxygen-dependent FAD-linked oxidoreductase family.</text>
</comment>
<dbReference type="InterPro" id="IPR036318">
    <property type="entry name" value="FAD-bd_PCMH-like_sf"/>
</dbReference>
<feature type="domain" description="FAD-binding PCMH-type" evidence="6">
    <location>
        <begin position="92"/>
        <end position="264"/>
    </location>
</feature>
<organism evidence="7 8">
    <name type="scientific">Escovopsis weberi</name>
    <dbReference type="NCBI Taxonomy" id="150374"/>
    <lineage>
        <taxon>Eukaryota</taxon>
        <taxon>Fungi</taxon>
        <taxon>Dikarya</taxon>
        <taxon>Ascomycota</taxon>
        <taxon>Pezizomycotina</taxon>
        <taxon>Sordariomycetes</taxon>
        <taxon>Hypocreomycetidae</taxon>
        <taxon>Hypocreales</taxon>
        <taxon>Hypocreaceae</taxon>
        <taxon>Escovopsis</taxon>
    </lineage>
</organism>
<dbReference type="Gene3D" id="3.30.465.10">
    <property type="match status" value="1"/>
</dbReference>
<keyword evidence="4" id="KW-0560">Oxidoreductase</keyword>
<dbReference type="Pfam" id="PF01565">
    <property type="entry name" value="FAD_binding_4"/>
    <property type="match status" value="1"/>
</dbReference>
<evidence type="ECO:0000259" key="6">
    <source>
        <dbReference type="PROSITE" id="PS51387"/>
    </source>
</evidence>
<keyword evidence="5" id="KW-0732">Signal</keyword>
<name>A0A0M9VRL3_ESCWE</name>